<evidence type="ECO:0000256" key="1">
    <source>
        <dbReference type="SAM" id="MobiDB-lite"/>
    </source>
</evidence>
<feature type="compositionally biased region" description="Basic residues" evidence="1">
    <location>
        <begin position="93"/>
        <end position="116"/>
    </location>
</feature>
<feature type="compositionally biased region" description="Acidic residues" evidence="1">
    <location>
        <begin position="50"/>
        <end position="62"/>
    </location>
</feature>
<protein>
    <submittedName>
        <fullName evidence="2">Uncharacterized protein</fullName>
    </submittedName>
</protein>
<reference evidence="2 3" key="1">
    <citation type="submission" date="2024-04" db="EMBL/GenBank/DDBJ databases">
        <title>Polymorphospora sp. isolated from Baiyangdian Lake in Xiong'an New Area.</title>
        <authorList>
            <person name="Zhang X."/>
            <person name="Liu J."/>
        </authorList>
    </citation>
    <scope>NUCLEOTIDE SEQUENCE [LARGE SCALE GENOMIC DNA]</scope>
    <source>
        <strain evidence="2 3">2-325</strain>
    </source>
</reference>
<organism evidence="2 3">
    <name type="scientific">Polymorphospora lycopeni</name>
    <dbReference type="NCBI Taxonomy" id="3140240"/>
    <lineage>
        <taxon>Bacteria</taxon>
        <taxon>Bacillati</taxon>
        <taxon>Actinomycetota</taxon>
        <taxon>Actinomycetes</taxon>
        <taxon>Micromonosporales</taxon>
        <taxon>Micromonosporaceae</taxon>
        <taxon>Polymorphospora</taxon>
    </lineage>
</organism>
<gene>
    <name evidence="2" type="ORF">AAFH96_16435</name>
</gene>
<comment type="caution">
    <text evidence="2">The sequence shown here is derived from an EMBL/GenBank/DDBJ whole genome shotgun (WGS) entry which is preliminary data.</text>
</comment>
<dbReference type="Proteomes" id="UP001582793">
    <property type="component" value="Unassembled WGS sequence"/>
</dbReference>
<name>A0ABV5CUI8_9ACTN</name>
<sequence>MAQGEAGNGCADEEVSRLVDPPEADAAPGGAGAGRWVCGVGPHQLGPPVLDDDVEADEDTDPVPDRQLDGSTVLPRGTLPSTCRTDLHGWAGAHRHGAVRPTRRKNRRQRPPRRWC</sequence>
<evidence type="ECO:0000313" key="3">
    <source>
        <dbReference type="Proteomes" id="UP001582793"/>
    </source>
</evidence>
<dbReference type="RefSeq" id="WP_364209480.1">
    <property type="nucleotide sequence ID" value="NZ_JBCGDC010000042.1"/>
</dbReference>
<proteinExistence type="predicted"/>
<accession>A0ABV5CUI8</accession>
<dbReference type="EMBL" id="JBCGDC010000042">
    <property type="protein sequence ID" value="MFB6394681.1"/>
    <property type="molecule type" value="Genomic_DNA"/>
</dbReference>
<feature type="region of interest" description="Disordered" evidence="1">
    <location>
        <begin position="1"/>
        <end position="116"/>
    </location>
</feature>
<evidence type="ECO:0000313" key="2">
    <source>
        <dbReference type="EMBL" id="MFB6394681.1"/>
    </source>
</evidence>
<keyword evidence="3" id="KW-1185">Reference proteome</keyword>